<evidence type="ECO:0000256" key="6">
    <source>
        <dbReference type="ARBA" id="ARBA00023163"/>
    </source>
</evidence>
<dbReference type="Gene3D" id="1.10.10.60">
    <property type="entry name" value="Homeodomain-like"/>
    <property type="match status" value="1"/>
</dbReference>
<dbReference type="PANTHER" id="PTHR11850">
    <property type="entry name" value="HOMEOBOX PROTEIN TRANSCRIPTION FACTORS"/>
    <property type="match status" value="1"/>
</dbReference>
<organism evidence="11 12">
    <name type="scientific">Dendrobium catenatum</name>
    <dbReference type="NCBI Taxonomy" id="906689"/>
    <lineage>
        <taxon>Eukaryota</taxon>
        <taxon>Viridiplantae</taxon>
        <taxon>Streptophyta</taxon>
        <taxon>Embryophyta</taxon>
        <taxon>Tracheophyta</taxon>
        <taxon>Spermatophyta</taxon>
        <taxon>Magnoliopsida</taxon>
        <taxon>Liliopsida</taxon>
        <taxon>Asparagales</taxon>
        <taxon>Orchidaceae</taxon>
        <taxon>Epidendroideae</taxon>
        <taxon>Malaxideae</taxon>
        <taxon>Dendrobiinae</taxon>
        <taxon>Dendrobium</taxon>
    </lineage>
</organism>
<evidence type="ECO:0000256" key="5">
    <source>
        <dbReference type="ARBA" id="ARBA00023155"/>
    </source>
</evidence>
<sequence length="621" mass="69550">MTVFYSSSTNQDEIMPSLYPREPARATYTEIPFQGNMMYFHHSSSAPCTVNAQDSSEEAANLVANRFGENMYDSWREGRNEMLLMQTVGGSTNDDSHLSILSGQNFPLSGSTMQGQGLSLSLGTQVSVPTFHYLPATADISFSVPNQPTSLSDGSCKKSSMIKHVQVNSSHPSVPYLMSSTLNLNYLKATQELLDEVVNVRKVLIQKRGKNQNLGDSSGFTDCKEFDVGSKSNEVPSMPRDDAASSTKELSASEKQEFQNKLTKLMEMVDEVDRKYKQYYHQMQIVMSSFDVIAGAGAAKPYTTLALQTISRHFRCLRDAISAQIQSTRKKLGEQDNGDSVRLSRLRYIDQELRQRRVVQQYGILQPHAWRPQRGLPENSVSILRAWLFEHFLHPYPKDSEKLMLARQTGLTRSQVSNWFINARVRLWKPMIEEMHKEELGDIDMDSKSSPDRLQKIQEDMRYTIGKDEDPQSSDAENCRLSHSNEPSKSNPIIDPDTSGSGVHFDHKPRDEKLAGEESSLLQTDISNPDDGSGRIMAYQMAELGQYGTGMVSLTLGLQHWSSNLPVSNDQHSFMSVRGTDVYSSNSSPLEANVGSYVFENIGDRHHGCAGSLHFMQGFTP</sequence>
<reference evidence="11 12" key="1">
    <citation type="journal article" date="2016" name="Sci. Rep.">
        <title>The Dendrobium catenatum Lindl. genome sequence provides insights into polysaccharide synthase, floral development and adaptive evolution.</title>
        <authorList>
            <person name="Zhang G.Q."/>
            <person name="Xu Q."/>
            <person name="Bian C."/>
            <person name="Tsai W.C."/>
            <person name="Yeh C.M."/>
            <person name="Liu K.W."/>
            <person name="Yoshida K."/>
            <person name="Zhang L.S."/>
            <person name="Chang S.B."/>
            <person name="Chen F."/>
            <person name="Shi Y."/>
            <person name="Su Y.Y."/>
            <person name="Zhang Y.Q."/>
            <person name="Chen L.J."/>
            <person name="Yin Y."/>
            <person name="Lin M."/>
            <person name="Huang H."/>
            <person name="Deng H."/>
            <person name="Wang Z.W."/>
            <person name="Zhu S.L."/>
            <person name="Zhao X."/>
            <person name="Deng C."/>
            <person name="Niu S.C."/>
            <person name="Huang J."/>
            <person name="Wang M."/>
            <person name="Liu G.H."/>
            <person name="Yang H.J."/>
            <person name="Xiao X.J."/>
            <person name="Hsiao Y.Y."/>
            <person name="Wu W.L."/>
            <person name="Chen Y.Y."/>
            <person name="Mitsuda N."/>
            <person name="Ohme-Takagi M."/>
            <person name="Luo Y.B."/>
            <person name="Van de Peer Y."/>
            <person name="Liu Z.J."/>
        </authorList>
    </citation>
    <scope>NUCLEOTIDE SEQUENCE [LARGE SCALE GENOMIC DNA]</scope>
    <source>
        <tissue evidence="11">The whole plant</tissue>
    </source>
</reference>
<reference evidence="11 12" key="2">
    <citation type="journal article" date="2017" name="Nature">
        <title>The Apostasia genome and the evolution of orchids.</title>
        <authorList>
            <person name="Zhang G.Q."/>
            <person name="Liu K.W."/>
            <person name="Li Z."/>
            <person name="Lohaus R."/>
            <person name="Hsiao Y.Y."/>
            <person name="Niu S.C."/>
            <person name="Wang J.Y."/>
            <person name="Lin Y.C."/>
            <person name="Xu Q."/>
            <person name="Chen L.J."/>
            <person name="Yoshida K."/>
            <person name="Fujiwara S."/>
            <person name="Wang Z.W."/>
            <person name="Zhang Y.Q."/>
            <person name="Mitsuda N."/>
            <person name="Wang M."/>
            <person name="Liu G.H."/>
            <person name="Pecoraro L."/>
            <person name="Huang H.X."/>
            <person name="Xiao X.J."/>
            <person name="Lin M."/>
            <person name="Wu X.Y."/>
            <person name="Wu W.L."/>
            <person name="Chen Y.Y."/>
            <person name="Chang S.B."/>
            <person name="Sakamoto S."/>
            <person name="Ohme-Takagi M."/>
            <person name="Yagi M."/>
            <person name="Zeng S.J."/>
            <person name="Shen C.Y."/>
            <person name="Yeh C.M."/>
            <person name="Luo Y.B."/>
            <person name="Tsai W.C."/>
            <person name="Van de Peer Y."/>
            <person name="Liu Z.J."/>
        </authorList>
    </citation>
    <scope>NUCLEOTIDE SEQUENCE [LARGE SCALE GENOMIC DNA]</scope>
    <source>
        <tissue evidence="11">The whole plant</tissue>
    </source>
</reference>
<keyword evidence="12" id="KW-1185">Reference proteome</keyword>
<dbReference type="EMBL" id="KZ501864">
    <property type="protein sequence ID" value="PKU87662.1"/>
    <property type="molecule type" value="Genomic_DNA"/>
</dbReference>
<accession>A0A2I0XIB9</accession>
<feature type="compositionally biased region" description="Basic and acidic residues" evidence="9">
    <location>
        <begin position="504"/>
        <end position="516"/>
    </location>
</feature>
<proteinExistence type="inferred from homology"/>
<evidence type="ECO:0000256" key="3">
    <source>
        <dbReference type="ARBA" id="ARBA00023015"/>
    </source>
</evidence>
<dbReference type="InterPro" id="IPR001356">
    <property type="entry name" value="HD"/>
</dbReference>
<dbReference type="OrthoDB" id="10056939at2759"/>
<dbReference type="SMART" id="SM00574">
    <property type="entry name" value="POX"/>
    <property type="match status" value="1"/>
</dbReference>
<dbReference type="SMART" id="SM00389">
    <property type="entry name" value="HOX"/>
    <property type="match status" value="1"/>
</dbReference>
<dbReference type="GO" id="GO:0006355">
    <property type="term" value="P:regulation of DNA-templated transcription"/>
    <property type="evidence" value="ECO:0007669"/>
    <property type="project" value="InterPro"/>
</dbReference>
<dbReference type="CDD" id="cd00086">
    <property type="entry name" value="homeodomain"/>
    <property type="match status" value="1"/>
</dbReference>
<feature type="compositionally biased region" description="Polar residues" evidence="9">
    <location>
        <begin position="473"/>
        <end position="491"/>
    </location>
</feature>
<keyword evidence="6" id="KW-0804">Transcription</keyword>
<evidence type="ECO:0000259" key="10">
    <source>
        <dbReference type="PROSITE" id="PS50071"/>
    </source>
</evidence>
<feature type="DNA-binding region" description="Homeobox" evidence="8">
    <location>
        <begin position="369"/>
        <end position="431"/>
    </location>
</feature>
<evidence type="ECO:0000256" key="8">
    <source>
        <dbReference type="PROSITE-ProRule" id="PRU00108"/>
    </source>
</evidence>
<evidence type="ECO:0000256" key="9">
    <source>
        <dbReference type="SAM" id="MobiDB-lite"/>
    </source>
</evidence>
<dbReference type="InterPro" id="IPR050224">
    <property type="entry name" value="TALE_homeobox"/>
</dbReference>
<dbReference type="InterPro" id="IPR006563">
    <property type="entry name" value="POX_dom"/>
</dbReference>
<keyword evidence="7 8" id="KW-0539">Nucleus</keyword>
<evidence type="ECO:0000256" key="7">
    <source>
        <dbReference type="ARBA" id="ARBA00023242"/>
    </source>
</evidence>
<dbReference type="GO" id="GO:0005634">
    <property type="term" value="C:nucleus"/>
    <property type="evidence" value="ECO:0007669"/>
    <property type="project" value="UniProtKB-SubCell"/>
</dbReference>
<evidence type="ECO:0000256" key="1">
    <source>
        <dbReference type="ARBA" id="ARBA00004123"/>
    </source>
</evidence>
<dbReference type="AlphaFoldDB" id="A0A2I0XIB9"/>
<dbReference type="Pfam" id="PF05920">
    <property type="entry name" value="Homeobox_KN"/>
    <property type="match status" value="1"/>
</dbReference>
<feature type="region of interest" description="Disordered" evidence="9">
    <location>
        <begin position="230"/>
        <end position="255"/>
    </location>
</feature>
<gene>
    <name evidence="11" type="primary">BLH6</name>
    <name evidence="11" type="ORF">MA16_Dca009834</name>
</gene>
<comment type="similarity">
    <text evidence="2">Belongs to the TALE/BELL homeobox family.</text>
</comment>
<dbReference type="InterPro" id="IPR008422">
    <property type="entry name" value="KN_HD"/>
</dbReference>
<dbReference type="FunFam" id="1.10.10.60:FF:000117">
    <property type="entry name" value="BEL1-like homeodomain protein 9"/>
    <property type="match status" value="1"/>
</dbReference>
<evidence type="ECO:0000313" key="11">
    <source>
        <dbReference type="EMBL" id="PKU87662.1"/>
    </source>
</evidence>
<dbReference type="Pfam" id="PF07526">
    <property type="entry name" value="POX"/>
    <property type="match status" value="1"/>
</dbReference>
<evidence type="ECO:0000256" key="2">
    <source>
        <dbReference type="ARBA" id="ARBA00006454"/>
    </source>
</evidence>
<dbReference type="InterPro" id="IPR009057">
    <property type="entry name" value="Homeodomain-like_sf"/>
</dbReference>
<keyword evidence="3" id="KW-0805">Transcription regulation</keyword>
<dbReference type="PROSITE" id="PS50071">
    <property type="entry name" value="HOMEOBOX_2"/>
    <property type="match status" value="1"/>
</dbReference>
<evidence type="ECO:0000256" key="4">
    <source>
        <dbReference type="ARBA" id="ARBA00023125"/>
    </source>
</evidence>
<evidence type="ECO:0000313" key="12">
    <source>
        <dbReference type="Proteomes" id="UP000233837"/>
    </source>
</evidence>
<keyword evidence="4 8" id="KW-0238">DNA-binding</keyword>
<dbReference type="SUPFAM" id="SSF46689">
    <property type="entry name" value="Homeodomain-like"/>
    <property type="match status" value="1"/>
</dbReference>
<keyword evidence="5 8" id="KW-0371">Homeobox</keyword>
<feature type="domain" description="Homeobox" evidence="10">
    <location>
        <begin position="367"/>
        <end position="430"/>
    </location>
</feature>
<protein>
    <submittedName>
        <fullName evidence="11">BEL1-like homeodomain protein 6</fullName>
    </submittedName>
</protein>
<feature type="region of interest" description="Disordered" evidence="9">
    <location>
        <begin position="464"/>
        <end position="529"/>
    </location>
</feature>
<dbReference type="GO" id="GO:0003677">
    <property type="term" value="F:DNA binding"/>
    <property type="evidence" value="ECO:0007669"/>
    <property type="project" value="UniProtKB-UniRule"/>
</dbReference>
<comment type="subcellular location">
    <subcellularLocation>
        <location evidence="1 8">Nucleus</location>
    </subcellularLocation>
</comment>
<name>A0A2I0XIB9_9ASPA</name>
<dbReference type="Proteomes" id="UP000233837">
    <property type="component" value="Unassembled WGS sequence"/>
</dbReference>